<evidence type="ECO:0000256" key="2">
    <source>
        <dbReference type="ARBA" id="ARBA00022574"/>
    </source>
</evidence>
<reference evidence="9" key="1">
    <citation type="journal article" date="2021" name="IMA Fungus">
        <title>Genomic characterization of three marine fungi, including Emericellopsis atlantica sp. nov. with signatures of a generalist lifestyle and marine biomass degradation.</title>
        <authorList>
            <person name="Hagestad O.C."/>
            <person name="Hou L."/>
            <person name="Andersen J.H."/>
            <person name="Hansen E.H."/>
            <person name="Altermark B."/>
            <person name="Li C."/>
            <person name="Kuhnert E."/>
            <person name="Cox R.J."/>
            <person name="Crous P.W."/>
            <person name="Spatafora J.W."/>
            <person name="Lail K."/>
            <person name="Amirebrahimi M."/>
            <person name="Lipzen A."/>
            <person name="Pangilinan J."/>
            <person name="Andreopoulos W."/>
            <person name="Hayes R.D."/>
            <person name="Ng V."/>
            <person name="Grigoriev I.V."/>
            <person name="Jackson S.A."/>
            <person name="Sutton T.D.S."/>
            <person name="Dobson A.D.W."/>
            <person name="Rama T."/>
        </authorList>
    </citation>
    <scope>NUCLEOTIDE SEQUENCE</scope>
    <source>
        <strain evidence="9">TS7</strain>
    </source>
</reference>
<comment type="caution">
    <text evidence="9">The sequence shown here is derived from an EMBL/GenBank/DDBJ whole genome shotgun (WGS) entry which is preliminary data.</text>
</comment>
<dbReference type="SUPFAM" id="SSF50978">
    <property type="entry name" value="WD40 repeat-like"/>
    <property type="match status" value="1"/>
</dbReference>
<dbReference type="Gene3D" id="2.130.10.10">
    <property type="entry name" value="YVTN repeat-like/Quinoprotein amine dehydrogenase"/>
    <property type="match status" value="1"/>
</dbReference>
<evidence type="ECO:0000313" key="9">
    <source>
        <dbReference type="EMBL" id="KAG9250165.1"/>
    </source>
</evidence>
<name>A0A9P7ZDT4_9HYPO</name>
<evidence type="ECO:0000313" key="10">
    <source>
        <dbReference type="Proteomes" id="UP000887229"/>
    </source>
</evidence>
<feature type="compositionally biased region" description="Polar residues" evidence="8">
    <location>
        <begin position="56"/>
        <end position="68"/>
    </location>
</feature>
<evidence type="ECO:0000256" key="8">
    <source>
        <dbReference type="SAM" id="MobiDB-lite"/>
    </source>
</evidence>
<dbReference type="GO" id="GO:0005737">
    <property type="term" value="C:cytoplasm"/>
    <property type="evidence" value="ECO:0007669"/>
    <property type="project" value="TreeGrafter"/>
</dbReference>
<dbReference type="Pfam" id="PF00400">
    <property type="entry name" value="WD40"/>
    <property type="match status" value="1"/>
</dbReference>
<dbReference type="InterPro" id="IPR001680">
    <property type="entry name" value="WD40_rpt"/>
</dbReference>
<organism evidence="9 10">
    <name type="scientific">Emericellopsis atlantica</name>
    <dbReference type="NCBI Taxonomy" id="2614577"/>
    <lineage>
        <taxon>Eukaryota</taxon>
        <taxon>Fungi</taxon>
        <taxon>Dikarya</taxon>
        <taxon>Ascomycota</taxon>
        <taxon>Pezizomycotina</taxon>
        <taxon>Sordariomycetes</taxon>
        <taxon>Hypocreomycetidae</taxon>
        <taxon>Hypocreales</taxon>
        <taxon>Bionectriaceae</taxon>
        <taxon>Emericellopsis</taxon>
    </lineage>
</organism>
<dbReference type="EC" id="3.1.1.97" evidence="6"/>
<dbReference type="GO" id="GO:0017183">
    <property type="term" value="P:protein histidyl modification to diphthamide"/>
    <property type="evidence" value="ECO:0007669"/>
    <property type="project" value="TreeGrafter"/>
</dbReference>
<comment type="similarity">
    <text evidence="5">Belongs to the DPH7 family.</text>
</comment>
<dbReference type="OrthoDB" id="1930760at2759"/>
<protein>
    <recommendedName>
        <fullName evidence="6">methylated diphthine methylhydrolase</fullName>
        <ecNumber evidence="6">3.1.1.97</ecNumber>
    </recommendedName>
</protein>
<feature type="region of interest" description="Disordered" evidence="8">
    <location>
        <begin position="42"/>
        <end position="68"/>
    </location>
</feature>
<dbReference type="GO" id="GO:0061685">
    <property type="term" value="F:diphthine methylesterase activity"/>
    <property type="evidence" value="ECO:0007669"/>
    <property type="project" value="UniProtKB-EC"/>
</dbReference>
<dbReference type="InterPro" id="IPR052415">
    <property type="entry name" value="Diphthine_MTase"/>
</dbReference>
<evidence type="ECO:0000256" key="3">
    <source>
        <dbReference type="ARBA" id="ARBA00022737"/>
    </source>
</evidence>
<dbReference type="Proteomes" id="UP000887229">
    <property type="component" value="Unassembled WGS sequence"/>
</dbReference>
<dbReference type="EMBL" id="MU251282">
    <property type="protein sequence ID" value="KAG9250165.1"/>
    <property type="molecule type" value="Genomic_DNA"/>
</dbReference>
<comment type="catalytic activity">
    <reaction evidence="7">
        <text>diphthine methyl ester-[translation elongation factor 2] + H2O = diphthine-[translation elongation factor 2] + methanol + H(+)</text>
        <dbReference type="Rhea" id="RHEA:42656"/>
        <dbReference type="Rhea" id="RHEA-COMP:10172"/>
        <dbReference type="Rhea" id="RHEA-COMP:10173"/>
        <dbReference type="ChEBI" id="CHEBI:15377"/>
        <dbReference type="ChEBI" id="CHEBI:15378"/>
        <dbReference type="ChEBI" id="CHEBI:17790"/>
        <dbReference type="ChEBI" id="CHEBI:79005"/>
        <dbReference type="ChEBI" id="CHEBI:82696"/>
        <dbReference type="EC" id="3.1.1.97"/>
    </reaction>
</comment>
<dbReference type="InterPro" id="IPR036322">
    <property type="entry name" value="WD40_repeat_dom_sf"/>
</dbReference>
<comment type="pathway">
    <text evidence="1">Protein modification; peptidyl-diphthamide biosynthesis.</text>
</comment>
<evidence type="ECO:0000256" key="4">
    <source>
        <dbReference type="ARBA" id="ARBA00022801"/>
    </source>
</evidence>
<dbReference type="RefSeq" id="XP_046114089.1">
    <property type="nucleotide sequence ID" value="XM_046265907.1"/>
</dbReference>
<keyword evidence="4" id="KW-0378">Hydrolase</keyword>
<dbReference type="PANTHER" id="PTHR46042:SF1">
    <property type="entry name" value="DIPHTHINE METHYLTRANSFERASE"/>
    <property type="match status" value="1"/>
</dbReference>
<gene>
    <name evidence="9" type="ORF">F5Z01DRAFT_684122</name>
</gene>
<dbReference type="InterPro" id="IPR015943">
    <property type="entry name" value="WD40/YVTN_repeat-like_dom_sf"/>
</dbReference>
<proteinExistence type="inferred from homology"/>
<evidence type="ECO:0000256" key="6">
    <source>
        <dbReference type="ARBA" id="ARBA00039131"/>
    </source>
</evidence>
<dbReference type="AlphaFoldDB" id="A0A9P7ZDT4"/>
<sequence length="406" mass="44499">MTKSISSKFSLNLELPPSCIQFSPAHPTYLVTGTYNLQRDENNAASDAPTTDEATEPQSTGTKAQSRDGSLIVYEMKDNVLRHVQTLSTPSALLDLRFSHIAGQQDIMAVISSTGTLAMFRFDPAGEPNAPLQPLATSRCDDLDESVLFLQCQWHPAHSNIMGVTTSAGSARLLRLDEQWRICDWTDLDVANTLEAWCIAFAPSGREPVSLGQTTVYCGGDDSILRYTTSAYGSHPRATEDMEVVPLPSILKNQHNAGVTAILPLDAFDAEGSRLVITGSYDDSIRLFAMRDPDPAAFTKRAELLAEENLEGGVWRLDLVHANTSAESPIFRVLASCMYAGARLVQFARDKQGAWQCDVLAKFEEHQSMNYGCGIVPGSEGQKTLQCVSTSFYDKLICLWDVELEC</sequence>
<accession>A0A9P7ZDT4</accession>
<evidence type="ECO:0000256" key="7">
    <source>
        <dbReference type="ARBA" id="ARBA00047551"/>
    </source>
</evidence>
<keyword evidence="10" id="KW-1185">Reference proteome</keyword>
<evidence type="ECO:0000256" key="1">
    <source>
        <dbReference type="ARBA" id="ARBA00005156"/>
    </source>
</evidence>
<evidence type="ECO:0000256" key="5">
    <source>
        <dbReference type="ARBA" id="ARBA00038092"/>
    </source>
</evidence>
<keyword evidence="2" id="KW-0853">WD repeat</keyword>
<dbReference type="PANTHER" id="PTHR46042">
    <property type="entry name" value="DIPHTHINE METHYLTRANSFERASE"/>
    <property type="match status" value="1"/>
</dbReference>
<dbReference type="GeneID" id="70296810"/>
<keyword evidence="3" id="KW-0677">Repeat</keyword>